<comment type="caution">
    <text evidence="2">The sequence shown here is derived from an EMBL/GenBank/DDBJ whole genome shotgun (WGS) entry which is preliminary data.</text>
</comment>
<name>A0AAD7FKH3_9AGAR</name>
<sequence>MVNFIQNITALASAATLCKIFDYKNTVLTTAGGSGSDNAAVTSTTNGGTGGSTNQDVRVLKSISGSNAHRRDDQWFIIPQTTAGTFTLQSLAHAAAAVQAPDHSQLVVSSVLPTVWTMATVGGGPTVNLIDTNTNHSLTSWAIADPAWTAKITPLTMEPPVSPPSFMQEFTISLCAYSFLFTL</sequence>
<protein>
    <submittedName>
        <fullName evidence="2">Uncharacterized protein</fullName>
    </submittedName>
</protein>
<proteinExistence type="predicted"/>
<gene>
    <name evidence="2" type="ORF">FB45DRAFT_919782</name>
</gene>
<reference evidence="2" key="1">
    <citation type="submission" date="2023-03" db="EMBL/GenBank/DDBJ databases">
        <title>Massive genome expansion in bonnet fungi (Mycena s.s.) driven by repeated elements and novel gene families across ecological guilds.</title>
        <authorList>
            <consortium name="Lawrence Berkeley National Laboratory"/>
            <person name="Harder C.B."/>
            <person name="Miyauchi S."/>
            <person name="Viragh M."/>
            <person name="Kuo A."/>
            <person name="Thoen E."/>
            <person name="Andreopoulos B."/>
            <person name="Lu D."/>
            <person name="Skrede I."/>
            <person name="Drula E."/>
            <person name="Henrissat B."/>
            <person name="Morin E."/>
            <person name="Kohler A."/>
            <person name="Barry K."/>
            <person name="LaButti K."/>
            <person name="Morin E."/>
            <person name="Salamov A."/>
            <person name="Lipzen A."/>
            <person name="Mereny Z."/>
            <person name="Hegedus B."/>
            <person name="Baldrian P."/>
            <person name="Stursova M."/>
            <person name="Weitz H."/>
            <person name="Taylor A."/>
            <person name="Grigoriev I.V."/>
            <person name="Nagy L.G."/>
            <person name="Martin F."/>
            <person name="Kauserud H."/>
        </authorList>
    </citation>
    <scope>NUCLEOTIDE SEQUENCE</scope>
    <source>
        <strain evidence="2">9284</strain>
    </source>
</reference>
<accession>A0AAD7FKH3</accession>
<evidence type="ECO:0000256" key="1">
    <source>
        <dbReference type="SAM" id="MobiDB-lite"/>
    </source>
</evidence>
<dbReference type="AlphaFoldDB" id="A0AAD7FKH3"/>
<dbReference type="EMBL" id="JARKIF010000010">
    <property type="protein sequence ID" value="KAJ7629017.1"/>
    <property type="molecule type" value="Genomic_DNA"/>
</dbReference>
<dbReference type="Gene3D" id="2.80.10.50">
    <property type="match status" value="1"/>
</dbReference>
<evidence type="ECO:0000313" key="3">
    <source>
        <dbReference type="Proteomes" id="UP001221142"/>
    </source>
</evidence>
<evidence type="ECO:0000313" key="2">
    <source>
        <dbReference type="EMBL" id="KAJ7629017.1"/>
    </source>
</evidence>
<keyword evidence="3" id="KW-1185">Reference proteome</keyword>
<organism evidence="2 3">
    <name type="scientific">Roridomyces roridus</name>
    <dbReference type="NCBI Taxonomy" id="1738132"/>
    <lineage>
        <taxon>Eukaryota</taxon>
        <taxon>Fungi</taxon>
        <taxon>Dikarya</taxon>
        <taxon>Basidiomycota</taxon>
        <taxon>Agaricomycotina</taxon>
        <taxon>Agaricomycetes</taxon>
        <taxon>Agaricomycetidae</taxon>
        <taxon>Agaricales</taxon>
        <taxon>Marasmiineae</taxon>
        <taxon>Mycenaceae</taxon>
        <taxon>Roridomyces</taxon>
    </lineage>
</organism>
<dbReference type="Proteomes" id="UP001221142">
    <property type="component" value="Unassembled WGS sequence"/>
</dbReference>
<feature type="region of interest" description="Disordered" evidence="1">
    <location>
        <begin position="34"/>
        <end position="55"/>
    </location>
</feature>